<organism evidence="1 2">
    <name type="scientific">Caligus rogercresseyi</name>
    <name type="common">Sea louse</name>
    <dbReference type="NCBI Taxonomy" id="217165"/>
    <lineage>
        <taxon>Eukaryota</taxon>
        <taxon>Metazoa</taxon>
        <taxon>Ecdysozoa</taxon>
        <taxon>Arthropoda</taxon>
        <taxon>Crustacea</taxon>
        <taxon>Multicrustacea</taxon>
        <taxon>Hexanauplia</taxon>
        <taxon>Copepoda</taxon>
        <taxon>Siphonostomatoida</taxon>
        <taxon>Caligidae</taxon>
        <taxon>Caligus</taxon>
    </lineage>
</organism>
<name>A0A7T8KM79_CALRO</name>
<dbReference type="Proteomes" id="UP000595437">
    <property type="component" value="Chromosome 2"/>
</dbReference>
<evidence type="ECO:0000313" key="1">
    <source>
        <dbReference type="EMBL" id="QQP58451.1"/>
    </source>
</evidence>
<sequence length="79" mass="9390">MPSSEPIQHQSDIDFRLVGVTYEIKVMDTPYVFDFEAQSFRPEMYRRRRSWDIIDFYICQDIVGVLYSNGRTISMGSRQ</sequence>
<protein>
    <submittedName>
        <fullName evidence="1">Uncharacterized protein</fullName>
    </submittedName>
</protein>
<proteinExistence type="predicted"/>
<dbReference type="AlphaFoldDB" id="A0A7T8KM79"/>
<reference evidence="2" key="1">
    <citation type="submission" date="2021-01" db="EMBL/GenBank/DDBJ databases">
        <title>Caligus Genome Assembly.</title>
        <authorList>
            <person name="Gallardo-Escarate C."/>
        </authorList>
    </citation>
    <scope>NUCLEOTIDE SEQUENCE [LARGE SCALE GENOMIC DNA]</scope>
</reference>
<dbReference type="EMBL" id="CP045891">
    <property type="protein sequence ID" value="QQP58451.1"/>
    <property type="molecule type" value="Genomic_DNA"/>
</dbReference>
<keyword evidence="2" id="KW-1185">Reference proteome</keyword>
<evidence type="ECO:0000313" key="2">
    <source>
        <dbReference type="Proteomes" id="UP000595437"/>
    </source>
</evidence>
<accession>A0A7T8KM79</accession>
<gene>
    <name evidence="1" type="ORF">FKW44_003774</name>
</gene>